<gene>
    <name evidence="4" type="ORF">GKJPGBOP_03413</name>
</gene>
<keyword evidence="5" id="KW-1185">Reference proteome</keyword>
<protein>
    <submittedName>
        <fullName evidence="4">SGNH hydrolase</fullName>
    </submittedName>
</protein>
<dbReference type="Proteomes" id="UP000286746">
    <property type="component" value="Unassembled WGS sequence"/>
</dbReference>
<comment type="caution">
    <text evidence="4">The sequence shown here is derived from an EMBL/GenBank/DDBJ whole genome shotgun (WGS) entry which is preliminary data.</text>
</comment>
<name>A0A401W348_STREY</name>
<dbReference type="PANTHER" id="PTHR43784">
    <property type="entry name" value="GDSL-LIKE LIPASE/ACYLHYDROLASE, PUTATIVE (AFU_ORTHOLOGUE AFUA_2G00820)-RELATED"/>
    <property type="match status" value="1"/>
</dbReference>
<proteinExistence type="predicted"/>
<dbReference type="GO" id="GO:0016787">
    <property type="term" value="F:hydrolase activity"/>
    <property type="evidence" value="ECO:0007669"/>
    <property type="project" value="UniProtKB-KW"/>
</dbReference>
<evidence type="ECO:0000313" key="5">
    <source>
        <dbReference type="Proteomes" id="UP000286746"/>
    </source>
</evidence>
<feature type="signal peptide" evidence="2">
    <location>
        <begin position="1"/>
        <end position="26"/>
    </location>
</feature>
<dbReference type="Gene3D" id="3.40.50.1110">
    <property type="entry name" value="SGNH hydrolase"/>
    <property type="match status" value="1"/>
</dbReference>
<organism evidence="4 5">
    <name type="scientific">Streptomyces paromomycinus</name>
    <name type="common">Streptomyces rimosus subsp. paromomycinus</name>
    <dbReference type="NCBI Taxonomy" id="92743"/>
    <lineage>
        <taxon>Bacteria</taxon>
        <taxon>Bacillati</taxon>
        <taxon>Actinomycetota</taxon>
        <taxon>Actinomycetes</taxon>
        <taxon>Kitasatosporales</taxon>
        <taxon>Streptomycetaceae</taxon>
        <taxon>Streptomyces</taxon>
    </lineage>
</organism>
<dbReference type="AlphaFoldDB" id="A0A401W348"/>
<sequence length="471" mass="48786">MTGSMTRRSGVALFAAAVLAALPVLGTEREAAAVAAATPVAGAAGAPGASGATGTTAGSGEGNAGRFAEAQGGDHSSGGDRDHSSGQRWRGGWATSVQAPNAVNPNWSTQGFTDQTVRQVVRVSTGGTQARIELSNRYGRTPLTVTGATVARTGKGAAVQDGTVRQLLFGRQQSVTVPAGGEVRSDGLPMKVKALESLTVTLYLAGPTGPATYHQSALATTYRAAGDHRADTGGAAFTEQSQSWYYLSGVEVTGGKDDARRGAVVTFGDSITDGFGATVDANRRYPDVLAERFAATGHPRSVLNQGISGNRVTADSTWAGEKGVARFRHDVLGEPNVGTVIVLEGINDIGASAFPDWPGGPAPDVSLAQLIEGHRSLIRQAHAAGVKVIGATVTPFKGAAYYSERGEAKRDGLNEWIRTSGEYDEVMDLDRALADPADQDRLAPAYDVGDHLHPSDAGYRAMAEAVDLDEL</sequence>
<dbReference type="EMBL" id="BHZD01000001">
    <property type="protein sequence ID" value="GCD43731.1"/>
    <property type="molecule type" value="Genomic_DNA"/>
</dbReference>
<feature type="chain" id="PRO_5039413931" evidence="2">
    <location>
        <begin position="27"/>
        <end position="471"/>
    </location>
</feature>
<reference evidence="4 5" key="1">
    <citation type="submission" date="2018-11" db="EMBL/GenBank/DDBJ databases">
        <title>Whole genome sequence of Streptomyces paromomycinus NBRC 15454(T).</title>
        <authorList>
            <person name="Komaki H."/>
            <person name="Tamura T."/>
        </authorList>
    </citation>
    <scope>NUCLEOTIDE SEQUENCE [LARGE SCALE GENOMIC DNA]</scope>
    <source>
        <strain evidence="4 5">NBRC 15454</strain>
    </source>
</reference>
<evidence type="ECO:0000259" key="3">
    <source>
        <dbReference type="Pfam" id="PF13472"/>
    </source>
</evidence>
<dbReference type="InterPro" id="IPR053140">
    <property type="entry name" value="GDSL_Rv0518-like"/>
</dbReference>
<dbReference type="CDD" id="cd01830">
    <property type="entry name" value="XynE_like"/>
    <property type="match status" value="1"/>
</dbReference>
<evidence type="ECO:0000256" key="1">
    <source>
        <dbReference type="SAM" id="MobiDB-lite"/>
    </source>
</evidence>
<feature type="region of interest" description="Disordered" evidence="1">
    <location>
        <begin position="42"/>
        <end position="91"/>
    </location>
</feature>
<dbReference type="Pfam" id="PF13472">
    <property type="entry name" value="Lipase_GDSL_2"/>
    <property type="match status" value="1"/>
</dbReference>
<feature type="compositionally biased region" description="Low complexity" evidence="1">
    <location>
        <begin position="42"/>
        <end position="56"/>
    </location>
</feature>
<dbReference type="InterPro" id="IPR013830">
    <property type="entry name" value="SGNH_hydro"/>
</dbReference>
<dbReference type="PANTHER" id="PTHR43784:SF2">
    <property type="entry name" value="GDSL-LIKE LIPASE_ACYLHYDROLASE, PUTATIVE (AFU_ORTHOLOGUE AFUA_2G00820)-RELATED"/>
    <property type="match status" value="1"/>
</dbReference>
<evidence type="ECO:0000256" key="2">
    <source>
        <dbReference type="SAM" id="SignalP"/>
    </source>
</evidence>
<keyword evidence="4" id="KW-0378">Hydrolase</keyword>
<evidence type="ECO:0000313" key="4">
    <source>
        <dbReference type="EMBL" id="GCD43731.1"/>
    </source>
</evidence>
<dbReference type="InterPro" id="IPR036514">
    <property type="entry name" value="SGNH_hydro_sf"/>
</dbReference>
<keyword evidence="2" id="KW-0732">Signal</keyword>
<dbReference type="SUPFAM" id="SSF52266">
    <property type="entry name" value="SGNH hydrolase"/>
    <property type="match status" value="1"/>
</dbReference>
<feature type="domain" description="SGNH hydrolase-type esterase" evidence="3">
    <location>
        <begin position="267"/>
        <end position="461"/>
    </location>
</feature>
<accession>A0A401W348</accession>